<name>A0A344UBM6_9ACTN</name>
<dbReference type="PANTHER" id="PTHR46796:SF15">
    <property type="entry name" value="BLL1074 PROTEIN"/>
    <property type="match status" value="1"/>
</dbReference>
<proteinExistence type="predicted"/>
<feature type="compositionally biased region" description="Low complexity" evidence="4">
    <location>
        <begin position="9"/>
        <end position="24"/>
    </location>
</feature>
<dbReference type="GO" id="GO:0043565">
    <property type="term" value="F:sequence-specific DNA binding"/>
    <property type="evidence" value="ECO:0007669"/>
    <property type="project" value="InterPro"/>
</dbReference>
<sequence length="355" mass="37775">MARAPAIGGSRPCPSLGLSSPSPAARRRSRLPWGPVARLVRTRTSLPGWSVRVVRCLGRGGTRVTGADEMGSVERPAPACLRGRVVKFRGYRTPGGGLARLNVPAATVTLILGWGEPVHLRAAGTNGALGNGVWHSVLVGLRTSAVLGAYPGTGHAVEVDFTPLGAYACLGVPLAGLSETQVAAEDVLGVRWTSALTERLALAPDWGTRWTILDEALCRRLTAGPSPSPVVAEAWHRLRARHGGMHLRDLVAETGRGRRRLQALFREQIGLPPQSAIRVLRFQRVLTMPPGSFRSLGELSAACGYYDQAHLNRDVRALAGLTPRELGGLSERARREGAGVVDGRLTGLPTRDGQP</sequence>
<evidence type="ECO:0000259" key="5">
    <source>
        <dbReference type="PROSITE" id="PS01124"/>
    </source>
</evidence>
<keyword evidence="3" id="KW-0804">Transcription</keyword>
<dbReference type="AlphaFoldDB" id="A0A344UBM6"/>
<dbReference type="PANTHER" id="PTHR46796">
    <property type="entry name" value="HTH-TYPE TRANSCRIPTIONAL ACTIVATOR RHAS-RELATED"/>
    <property type="match status" value="1"/>
</dbReference>
<evidence type="ECO:0000313" key="7">
    <source>
        <dbReference type="Proteomes" id="UP000252004"/>
    </source>
</evidence>
<feature type="domain" description="HTH araC/xylS-type" evidence="5">
    <location>
        <begin position="228"/>
        <end position="329"/>
    </location>
</feature>
<dbReference type="Proteomes" id="UP000252004">
    <property type="component" value="Plasmid unnamed2"/>
</dbReference>
<keyword evidence="6" id="KW-0614">Plasmid</keyword>
<keyword evidence="2" id="KW-0238">DNA-binding</keyword>
<evidence type="ECO:0000256" key="3">
    <source>
        <dbReference type="ARBA" id="ARBA00023163"/>
    </source>
</evidence>
<geneLocation type="plasmid" evidence="6 7">
    <name>unnamed2</name>
</geneLocation>
<dbReference type="KEGG" id="sgz:C0216_33135"/>
<protein>
    <submittedName>
        <fullName evidence="6">AraC family transcriptional regulator</fullName>
    </submittedName>
</protein>
<feature type="region of interest" description="Disordered" evidence="4">
    <location>
        <begin position="1"/>
        <end position="29"/>
    </location>
</feature>
<accession>A0A344UBM6</accession>
<dbReference type="Gene3D" id="1.10.10.60">
    <property type="entry name" value="Homeodomain-like"/>
    <property type="match status" value="1"/>
</dbReference>
<dbReference type="PROSITE" id="PS01124">
    <property type="entry name" value="HTH_ARAC_FAMILY_2"/>
    <property type="match status" value="1"/>
</dbReference>
<evidence type="ECO:0000256" key="2">
    <source>
        <dbReference type="ARBA" id="ARBA00023125"/>
    </source>
</evidence>
<dbReference type="SMART" id="SM00342">
    <property type="entry name" value="HTH_ARAC"/>
    <property type="match status" value="1"/>
</dbReference>
<evidence type="ECO:0000313" key="6">
    <source>
        <dbReference type="EMBL" id="AXE28297.1"/>
    </source>
</evidence>
<evidence type="ECO:0000256" key="4">
    <source>
        <dbReference type="SAM" id="MobiDB-lite"/>
    </source>
</evidence>
<reference evidence="6 7" key="1">
    <citation type="submission" date="2018-01" db="EMBL/GenBank/DDBJ databases">
        <title>Draft genome Sequence of streptomyces globosus LZH-48.</title>
        <authorList>
            <person name="Ran K."/>
            <person name="Li Z."/>
            <person name="Wei S."/>
            <person name="Dong R."/>
        </authorList>
    </citation>
    <scope>NUCLEOTIDE SEQUENCE [LARGE SCALE GENOMIC DNA]</scope>
    <source>
        <strain evidence="6 7">LZH-48</strain>
        <plasmid evidence="6 7">unnamed2</plasmid>
    </source>
</reference>
<dbReference type="GO" id="GO:0003700">
    <property type="term" value="F:DNA-binding transcription factor activity"/>
    <property type="evidence" value="ECO:0007669"/>
    <property type="project" value="InterPro"/>
</dbReference>
<dbReference type="EMBL" id="CP030864">
    <property type="protein sequence ID" value="AXE28297.1"/>
    <property type="molecule type" value="Genomic_DNA"/>
</dbReference>
<dbReference type="Pfam" id="PF12833">
    <property type="entry name" value="HTH_18"/>
    <property type="match status" value="1"/>
</dbReference>
<keyword evidence="7" id="KW-1185">Reference proteome</keyword>
<keyword evidence="1" id="KW-0805">Transcription regulation</keyword>
<evidence type="ECO:0000256" key="1">
    <source>
        <dbReference type="ARBA" id="ARBA00023015"/>
    </source>
</evidence>
<gene>
    <name evidence="6" type="ORF">C0216_33135</name>
</gene>
<dbReference type="OrthoDB" id="2559672at2"/>
<dbReference type="InterPro" id="IPR050204">
    <property type="entry name" value="AraC_XylS_family_regulators"/>
</dbReference>
<dbReference type="InterPro" id="IPR018060">
    <property type="entry name" value="HTH_AraC"/>
</dbReference>
<organism evidence="6 7">
    <name type="scientific">Streptomyces globosus</name>
    <dbReference type="NCBI Taxonomy" id="68209"/>
    <lineage>
        <taxon>Bacteria</taxon>
        <taxon>Bacillati</taxon>
        <taxon>Actinomycetota</taxon>
        <taxon>Actinomycetes</taxon>
        <taxon>Kitasatosporales</taxon>
        <taxon>Streptomycetaceae</taxon>
        <taxon>Streptomyces</taxon>
    </lineage>
</organism>